<gene>
    <name evidence="3" type="ORF">RZ517_16240</name>
</gene>
<feature type="transmembrane region" description="Helical" evidence="1">
    <location>
        <begin position="436"/>
        <end position="457"/>
    </location>
</feature>
<feature type="transmembrane region" description="Helical" evidence="1">
    <location>
        <begin position="353"/>
        <end position="371"/>
    </location>
</feature>
<dbReference type="Proteomes" id="UP001364156">
    <property type="component" value="Chromosome"/>
</dbReference>
<feature type="transmembrane region" description="Helical" evidence="1">
    <location>
        <begin position="383"/>
        <end position="399"/>
    </location>
</feature>
<keyword evidence="1" id="KW-1133">Transmembrane helix</keyword>
<organism evidence="3 4">
    <name type="scientific">Roseovarius phycicola</name>
    <dbReference type="NCBI Taxonomy" id="3080976"/>
    <lineage>
        <taxon>Bacteria</taxon>
        <taxon>Pseudomonadati</taxon>
        <taxon>Pseudomonadota</taxon>
        <taxon>Alphaproteobacteria</taxon>
        <taxon>Rhodobacterales</taxon>
        <taxon>Roseobacteraceae</taxon>
        <taxon>Roseovarius</taxon>
    </lineage>
</organism>
<feature type="transmembrane region" description="Helical" evidence="1">
    <location>
        <begin position="293"/>
        <end position="312"/>
    </location>
</feature>
<protein>
    <submittedName>
        <fullName evidence="3">Alpha/beta fold hydrolase</fullName>
    </submittedName>
</protein>
<sequence>MVWSLWVLEGARKGIEITYRLVGDTPVTVLYRQTDGPAVVVAHGFSGSRQMMQGYSHLLAQAGYRVFAFDFQGHGRHRTPMSGDVNAINGTTRLLMAQTQEVIKAARQGDAPVALLGHSMATDILIRVANETEGIGPLVLLSAFSEAVSESWPCDMLLITGAWEPGLREFALETAEAAQESARRAAFIAPAVEHVSILQSRAGREAALDWLNGYFERNDVPKAAQTGWALVGLLAAVTLFFPFVARIAPGSQATPEPINWRLLLLAAGGPALLTPPLATLVEAEFLPVLVADYLMVHLLIYGALQLCVLVWAKRRLGPISAAGLVLLLFWMIAVFGLALDRYGASFWPTPERWAIIAVLCVGAVPFMLADANLSYGATLTQRILARVTFLASLGLAVALDFDALFFLVMIAPVIVLFYLSFGYMGRVSALRSGPTGAGIALGLALAWAIGVSFPLFAV</sequence>
<dbReference type="Gene3D" id="3.40.50.1820">
    <property type="entry name" value="alpha/beta hydrolase"/>
    <property type="match status" value="1"/>
</dbReference>
<evidence type="ECO:0000313" key="3">
    <source>
        <dbReference type="EMBL" id="WWR46300.1"/>
    </source>
</evidence>
<feature type="transmembrane region" description="Helical" evidence="1">
    <location>
        <begin position="227"/>
        <end position="248"/>
    </location>
</feature>
<keyword evidence="4" id="KW-1185">Reference proteome</keyword>
<feature type="transmembrane region" description="Helical" evidence="1">
    <location>
        <begin position="319"/>
        <end position="338"/>
    </location>
</feature>
<dbReference type="InterPro" id="IPR029058">
    <property type="entry name" value="AB_hydrolase_fold"/>
</dbReference>
<evidence type="ECO:0000259" key="2">
    <source>
        <dbReference type="Pfam" id="PF12146"/>
    </source>
</evidence>
<dbReference type="SUPFAM" id="SSF53474">
    <property type="entry name" value="alpha/beta-Hydrolases"/>
    <property type="match status" value="1"/>
</dbReference>
<keyword evidence="3" id="KW-0378">Hydrolase</keyword>
<dbReference type="EMBL" id="CP146069">
    <property type="protein sequence ID" value="WWR46300.1"/>
    <property type="molecule type" value="Genomic_DNA"/>
</dbReference>
<evidence type="ECO:0000313" key="4">
    <source>
        <dbReference type="Proteomes" id="UP001364156"/>
    </source>
</evidence>
<feature type="domain" description="Serine aminopeptidase S33" evidence="2">
    <location>
        <begin position="38"/>
        <end position="145"/>
    </location>
</feature>
<evidence type="ECO:0000256" key="1">
    <source>
        <dbReference type="SAM" id="Phobius"/>
    </source>
</evidence>
<accession>A0ABZ2HF40</accession>
<feature type="transmembrane region" description="Helical" evidence="1">
    <location>
        <begin position="260"/>
        <end position="281"/>
    </location>
</feature>
<proteinExistence type="predicted"/>
<dbReference type="GO" id="GO:0016787">
    <property type="term" value="F:hydrolase activity"/>
    <property type="evidence" value="ECO:0007669"/>
    <property type="project" value="UniProtKB-KW"/>
</dbReference>
<dbReference type="Pfam" id="PF12146">
    <property type="entry name" value="Hydrolase_4"/>
    <property type="match status" value="1"/>
</dbReference>
<feature type="transmembrane region" description="Helical" evidence="1">
    <location>
        <begin position="405"/>
        <end position="424"/>
    </location>
</feature>
<reference evidence="3 4" key="1">
    <citation type="submission" date="2023-10" db="EMBL/GenBank/DDBJ databases">
        <title>Roseovarius strain S88 nov., isolated from a marine algae.</title>
        <authorList>
            <person name="Lee M.W."/>
            <person name="Lee J.K."/>
            <person name="Kim J.M."/>
            <person name="Choi D.G."/>
            <person name="Baek J.H."/>
            <person name="Bayburt H."/>
            <person name="Jung J.J."/>
            <person name="Han D.M."/>
            <person name="Jeon C.O."/>
        </authorList>
    </citation>
    <scope>NUCLEOTIDE SEQUENCE [LARGE SCALE GENOMIC DNA]</scope>
    <source>
        <strain evidence="3 4">S88</strain>
    </source>
</reference>
<name>A0ABZ2HF40_9RHOB</name>
<keyword evidence="1" id="KW-0472">Membrane</keyword>
<dbReference type="InterPro" id="IPR022742">
    <property type="entry name" value="Hydrolase_4"/>
</dbReference>
<keyword evidence="1" id="KW-0812">Transmembrane</keyword>